<comment type="caution">
    <text evidence="2">The sequence shown here is derived from an EMBL/GenBank/DDBJ whole genome shotgun (WGS) entry which is preliminary data.</text>
</comment>
<evidence type="ECO:0000313" key="3">
    <source>
        <dbReference type="Proteomes" id="UP001150941"/>
    </source>
</evidence>
<evidence type="ECO:0000256" key="1">
    <source>
        <dbReference type="SAM" id="SignalP"/>
    </source>
</evidence>
<dbReference type="GeneID" id="83200521"/>
<name>A0A9W9TS96_9EURO</name>
<keyword evidence="1" id="KW-0732">Signal</keyword>
<dbReference type="RefSeq" id="XP_058332221.1">
    <property type="nucleotide sequence ID" value="XM_058473218.1"/>
</dbReference>
<dbReference type="EMBL" id="JAPQKS010000003">
    <property type="protein sequence ID" value="KAJ5239302.1"/>
    <property type="molecule type" value="Genomic_DNA"/>
</dbReference>
<feature type="signal peptide" evidence="1">
    <location>
        <begin position="1"/>
        <end position="16"/>
    </location>
</feature>
<evidence type="ECO:0000313" key="2">
    <source>
        <dbReference type="EMBL" id="KAJ5239302.1"/>
    </source>
</evidence>
<reference evidence="2" key="2">
    <citation type="journal article" date="2023" name="IMA Fungus">
        <title>Comparative genomic study of the Penicillium genus elucidates a diverse pangenome and 15 lateral gene transfer events.</title>
        <authorList>
            <person name="Petersen C."/>
            <person name="Sorensen T."/>
            <person name="Nielsen M.R."/>
            <person name="Sondergaard T.E."/>
            <person name="Sorensen J.L."/>
            <person name="Fitzpatrick D.A."/>
            <person name="Frisvad J.C."/>
            <person name="Nielsen K.L."/>
        </authorList>
    </citation>
    <scope>NUCLEOTIDE SEQUENCE</scope>
    <source>
        <strain evidence="2">IBT 19713</strain>
    </source>
</reference>
<gene>
    <name evidence="2" type="ORF">N7468_003921</name>
</gene>
<sequence>MRPIVLLVFLAPAALAGPQLRTRDLSPEVSLPAPASIPEVVPKEELSIADVQDSLSNPQSAHKLLRVRSEGSLGQAPWIGMAIGLTCTALTAVMLG</sequence>
<protein>
    <submittedName>
        <fullName evidence="2">Uncharacterized protein</fullName>
    </submittedName>
</protein>
<organism evidence="2 3">
    <name type="scientific">Penicillium chermesinum</name>
    <dbReference type="NCBI Taxonomy" id="63820"/>
    <lineage>
        <taxon>Eukaryota</taxon>
        <taxon>Fungi</taxon>
        <taxon>Dikarya</taxon>
        <taxon>Ascomycota</taxon>
        <taxon>Pezizomycotina</taxon>
        <taxon>Eurotiomycetes</taxon>
        <taxon>Eurotiomycetidae</taxon>
        <taxon>Eurotiales</taxon>
        <taxon>Aspergillaceae</taxon>
        <taxon>Penicillium</taxon>
    </lineage>
</organism>
<feature type="chain" id="PRO_5040788631" evidence="1">
    <location>
        <begin position="17"/>
        <end position="96"/>
    </location>
</feature>
<proteinExistence type="predicted"/>
<reference evidence="2" key="1">
    <citation type="submission" date="2022-11" db="EMBL/GenBank/DDBJ databases">
        <authorList>
            <person name="Petersen C."/>
        </authorList>
    </citation>
    <scope>NUCLEOTIDE SEQUENCE</scope>
    <source>
        <strain evidence="2">IBT 19713</strain>
    </source>
</reference>
<dbReference type="AlphaFoldDB" id="A0A9W9TS96"/>
<accession>A0A9W9TS96</accession>
<dbReference type="Proteomes" id="UP001150941">
    <property type="component" value="Unassembled WGS sequence"/>
</dbReference>
<keyword evidence="3" id="KW-1185">Reference proteome</keyword>
<dbReference type="OrthoDB" id="4349001at2759"/>